<dbReference type="EMBL" id="JAEDXU010000001">
    <property type="protein sequence ID" value="MBP1045296.1"/>
    <property type="molecule type" value="Genomic_DNA"/>
</dbReference>
<keyword evidence="2" id="KW-1185">Reference proteome</keyword>
<evidence type="ECO:0000313" key="2">
    <source>
        <dbReference type="Proteomes" id="UP000673375"/>
    </source>
</evidence>
<protein>
    <submittedName>
        <fullName evidence="1">Uncharacterized protein</fullName>
    </submittedName>
</protein>
<dbReference type="RefSeq" id="WP_209556066.1">
    <property type="nucleotide sequence ID" value="NZ_JAEDXU010000001.1"/>
</dbReference>
<dbReference type="Proteomes" id="UP000673375">
    <property type="component" value="Unassembled WGS sequence"/>
</dbReference>
<organism evidence="1 2">
    <name type="scientific">Enterococcus larvae</name>
    <dbReference type="NCBI Taxonomy" id="2794352"/>
    <lineage>
        <taxon>Bacteria</taxon>
        <taxon>Bacillati</taxon>
        <taxon>Bacillota</taxon>
        <taxon>Bacilli</taxon>
        <taxon>Lactobacillales</taxon>
        <taxon>Enterococcaceae</taxon>
        <taxon>Enterococcus</taxon>
    </lineage>
</organism>
<sequence>MNSNDLLKELLAEQKQTNQWLQYIAGYSKKAPDILNIENETPDHQTGERARMILFTSLNVCRGETVQRTREFILDFFERRQLDTATQNAVKELFEIEVAYSTFNPPSLNALTGKEEPE</sequence>
<name>A0ABS4CGL0_9ENTE</name>
<gene>
    <name evidence="1" type="ORF">I6N96_03335</name>
</gene>
<evidence type="ECO:0000313" key="1">
    <source>
        <dbReference type="EMBL" id="MBP1045296.1"/>
    </source>
</evidence>
<accession>A0ABS4CGL0</accession>
<reference evidence="1 2" key="1">
    <citation type="submission" date="2020-12" db="EMBL/GenBank/DDBJ databases">
        <title>Vagococcus allomyrinae sp. nov. and Enterococcus lavae sp. nov., isolated from the larvae of Allomyrina dichotoma.</title>
        <authorList>
            <person name="Lee S.D."/>
        </authorList>
    </citation>
    <scope>NUCLEOTIDE SEQUENCE [LARGE SCALE GENOMIC DNA]</scope>
    <source>
        <strain evidence="1 2">BWM-S5</strain>
    </source>
</reference>
<proteinExistence type="predicted"/>
<comment type="caution">
    <text evidence="1">The sequence shown here is derived from an EMBL/GenBank/DDBJ whole genome shotgun (WGS) entry which is preliminary data.</text>
</comment>